<name>A0ABQ4N9Q4_9BACL</name>
<dbReference type="EMBL" id="BOVJ01000115">
    <property type="protein sequence ID" value="GIQ64957.1"/>
    <property type="molecule type" value="Genomic_DNA"/>
</dbReference>
<dbReference type="InterPro" id="IPR036388">
    <property type="entry name" value="WH-like_DNA-bd_sf"/>
</dbReference>
<dbReference type="PROSITE" id="PS50949">
    <property type="entry name" value="HTH_GNTR"/>
    <property type="match status" value="1"/>
</dbReference>
<dbReference type="PANTHER" id="PTHR43537">
    <property type="entry name" value="TRANSCRIPTIONAL REGULATOR, GNTR FAMILY"/>
    <property type="match status" value="1"/>
</dbReference>
<dbReference type="Gene3D" id="1.20.120.530">
    <property type="entry name" value="GntR ligand-binding domain-like"/>
    <property type="match status" value="1"/>
</dbReference>
<dbReference type="InterPro" id="IPR036390">
    <property type="entry name" value="WH_DNA-bd_sf"/>
</dbReference>
<dbReference type="InterPro" id="IPR000524">
    <property type="entry name" value="Tscrpt_reg_HTH_GntR"/>
</dbReference>
<sequence>MSSYRFTEQKAVSLRHRIADDIRRAILEGKLKPGDRLLELEMSKQMGVSRGPIREALRVLEQEGLLHSQPFKETVVAEFSTEEVVHVLIPIRLTVETYALRKALPLFGEQDFAYLEQCLQGMRESGEKNDVAKLVENDLAFHEYIVVKSQVVNLMNIWSSIYTRIRMHFYMQDQKYEDITKVWEQHQPLLDTMRTGNVELACAELSRHIYDTNLLSLGLPVRKPESGTPQ</sequence>
<keyword evidence="2" id="KW-0238">DNA-binding</keyword>
<dbReference type="InterPro" id="IPR011711">
    <property type="entry name" value="GntR_C"/>
</dbReference>
<evidence type="ECO:0000313" key="5">
    <source>
        <dbReference type="EMBL" id="GIQ64957.1"/>
    </source>
</evidence>
<feature type="domain" description="HTH gntR-type" evidence="4">
    <location>
        <begin position="12"/>
        <end position="79"/>
    </location>
</feature>
<gene>
    <name evidence="5" type="ORF">PACILC2_35250</name>
</gene>
<dbReference type="SUPFAM" id="SSF46785">
    <property type="entry name" value="Winged helix' DNA-binding domain"/>
    <property type="match status" value="1"/>
</dbReference>
<dbReference type="Pfam" id="PF00392">
    <property type="entry name" value="GntR"/>
    <property type="match status" value="1"/>
</dbReference>
<dbReference type="PANTHER" id="PTHR43537:SF5">
    <property type="entry name" value="UXU OPERON TRANSCRIPTIONAL REGULATOR"/>
    <property type="match status" value="1"/>
</dbReference>
<proteinExistence type="predicted"/>
<dbReference type="RefSeq" id="WP_062495724.1">
    <property type="nucleotide sequence ID" value="NZ_BOVJ01000115.1"/>
</dbReference>
<accession>A0ABQ4N9Q4</accession>
<dbReference type="Gene3D" id="1.10.10.10">
    <property type="entry name" value="Winged helix-like DNA-binding domain superfamily/Winged helix DNA-binding domain"/>
    <property type="match status" value="1"/>
</dbReference>
<dbReference type="Pfam" id="PF07729">
    <property type="entry name" value="FCD"/>
    <property type="match status" value="1"/>
</dbReference>
<dbReference type="SUPFAM" id="SSF48008">
    <property type="entry name" value="GntR ligand-binding domain-like"/>
    <property type="match status" value="1"/>
</dbReference>
<organism evidence="5 6">
    <name type="scientific">Paenibacillus cisolokensis</name>
    <dbReference type="NCBI Taxonomy" id="1658519"/>
    <lineage>
        <taxon>Bacteria</taxon>
        <taxon>Bacillati</taxon>
        <taxon>Bacillota</taxon>
        <taxon>Bacilli</taxon>
        <taxon>Bacillales</taxon>
        <taxon>Paenibacillaceae</taxon>
        <taxon>Paenibacillus</taxon>
    </lineage>
</organism>
<dbReference type="SMART" id="SM00895">
    <property type="entry name" value="FCD"/>
    <property type="match status" value="1"/>
</dbReference>
<dbReference type="SMART" id="SM00345">
    <property type="entry name" value="HTH_GNTR"/>
    <property type="match status" value="1"/>
</dbReference>
<comment type="caution">
    <text evidence="5">The sequence shown here is derived from an EMBL/GenBank/DDBJ whole genome shotgun (WGS) entry which is preliminary data.</text>
</comment>
<evidence type="ECO:0000259" key="4">
    <source>
        <dbReference type="PROSITE" id="PS50949"/>
    </source>
</evidence>
<evidence type="ECO:0000256" key="1">
    <source>
        <dbReference type="ARBA" id="ARBA00023015"/>
    </source>
</evidence>
<dbReference type="PRINTS" id="PR00035">
    <property type="entry name" value="HTHGNTR"/>
</dbReference>
<evidence type="ECO:0000313" key="6">
    <source>
        <dbReference type="Proteomes" id="UP000680304"/>
    </source>
</evidence>
<keyword evidence="1" id="KW-0805">Transcription regulation</keyword>
<protein>
    <submittedName>
        <fullName evidence="5">GntR family transcriptional regulator</fullName>
    </submittedName>
</protein>
<dbReference type="Proteomes" id="UP000680304">
    <property type="component" value="Unassembled WGS sequence"/>
</dbReference>
<reference evidence="5 6" key="1">
    <citation type="submission" date="2021-04" db="EMBL/GenBank/DDBJ databases">
        <title>Draft genome sequence of Paenibacillus cisolokensis, LC2-13A.</title>
        <authorList>
            <person name="Uke A."/>
            <person name="Chhe C."/>
            <person name="Baramee S."/>
            <person name="Kosugi A."/>
        </authorList>
    </citation>
    <scope>NUCLEOTIDE SEQUENCE [LARGE SCALE GENOMIC DNA]</scope>
    <source>
        <strain evidence="5 6">LC2-13A</strain>
    </source>
</reference>
<dbReference type="CDD" id="cd07377">
    <property type="entry name" value="WHTH_GntR"/>
    <property type="match status" value="1"/>
</dbReference>
<evidence type="ECO:0000256" key="2">
    <source>
        <dbReference type="ARBA" id="ARBA00023125"/>
    </source>
</evidence>
<keyword evidence="3" id="KW-0804">Transcription</keyword>
<evidence type="ECO:0000256" key="3">
    <source>
        <dbReference type="ARBA" id="ARBA00023163"/>
    </source>
</evidence>
<keyword evidence="6" id="KW-1185">Reference proteome</keyword>
<dbReference type="InterPro" id="IPR008920">
    <property type="entry name" value="TF_FadR/GntR_C"/>
</dbReference>